<proteinExistence type="predicted"/>
<dbReference type="InterPro" id="IPR013226">
    <property type="entry name" value="Pal1"/>
</dbReference>
<accession>A0A9N8ZIS2</accession>
<evidence type="ECO:0000313" key="2">
    <source>
        <dbReference type="Proteomes" id="UP000789572"/>
    </source>
</evidence>
<keyword evidence="2" id="KW-1185">Reference proteome</keyword>
<comment type="caution">
    <text evidence="1">The sequence shown here is derived from an EMBL/GenBank/DDBJ whole genome shotgun (WGS) entry which is preliminary data.</text>
</comment>
<dbReference type="EMBL" id="CAJVPJ010000220">
    <property type="protein sequence ID" value="CAG8497309.1"/>
    <property type="molecule type" value="Genomic_DNA"/>
</dbReference>
<evidence type="ECO:0000313" key="1">
    <source>
        <dbReference type="EMBL" id="CAG8497309.1"/>
    </source>
</evidence>
<gene>
    <name evidence="1" type="ORF">POCULU_LOCUS2389</name>
</gene>
<dbReference type="Proteomes" id="UP000789572">
    <property type="component" value="Unassembled WGS sequence"/>
</dbReference>
<sequence>MSAIQHPLSLNTQSSLNEPLLASDKSEVATVAPSEITDLENASLYDYANNDCASDRALLITKASLASLQTVGSHNSGHARCHSESAVPTEDGLATFDKMNRRITYNDINLKQLPQVDYIDQLDITGIYGGALFHHESPYDRALSYHTEASAQVFGESENVFPTTHTSSPYDENSYVSYEPNPVRYRDSFLEGSTAYGFRSNDDDLAKIKRKSFFKRISRAGFQGKKQENKTT</sequence>
<reference evidence="1" key="1">
    <citation type="submission" date="2021-06" db="EMBL/GenBank/DDBJ databases">
        <authorList>
            <person name="Kallberg Y."/>
            <person name="Tangrot J."/>
            <person name="Rosling A."/>
        </authorList>
    </citation>
    <scope>NUCLEOTIDE SEQUENCE</scope>
    <source>
        <strain evidence="1">IA702</strain>
    </source>
</reference>
<protein>
    <submittedName>
        <fullName evidence="1">4313_t:CDS:1</fullName>
    </submittedName>
</protein>
<dbReference type="AlphaFoldDB" id="A0A9N8ZIS2"/>
<organism evidence="1 2">
    <name type="scientific">Paraglomus occultum</name>
    <dbReference type="NCBI Taxonomy" id="144539"/>
    <lineage>
        <taxon>Eukaryota</taxon>
        <taxon>Fungi</taxon>
        <taxon>Fungi incertae sedis</taxon>
        <taxon>Mucoromycota</taxon>
        <taxon>Glomeromycotina</taxon>
        <taxon>Glomeromycetes</taxon>
        <taxon>Paraglomerales</taxon>
        <taxon>Paraglomeraceae</taxon>
        <taxon>Paraglomus</taxon>
    </lineage>
</organism>
<dbReference type="Pfam" id="PF08316">
    <property type="entry name" value="Pal1"/>
    <property type="match status" value="1"/>
</dbReference>
<dbReference type="OrthoDB" id="5352132at2759"/>
<name>A0A9N8ZIS2_9GLOM</name>